<evidence type="ECO:0000256" key="1">
    <source>
        <dbReference type="ARBA" id="ARBA00004613"/>
    </source>
</evidence>
<feature type="chain" id="PRO_5044996355" description="RxLR effector protein" evidence="5">
    <location>
        <begin position="21"/>
        <end position="165"/>
    </location>
</feature>
<dbReference type="EMBL" id="MT503133">
    <property type="protein sequence ID" value="QMU24857.1"/>
    <property type="molecule type" value="Genomic_DNA"/>
</dbReference>
<gene>
    <name evidence="6" type="primary">PaRXLR33</name>
</gene>
<evidence type="ECO:0000256" key="3">
    <source>
        <dbReference type="ARBA" id="ARBA00022525"/>
    </source>
</evidence>
<evidence type="ECO:0000256" key="2">
    <source>
        <dbReference type="ARBA" id="ARBA00010400"/>
    </source>
</evidence>
<comment type="subcellular location">
    <subcellularLocation>
        <location evidence="1 5">Secreted</location>
    </subcellularLocation>
</comment>
<evidence type="ECO:0000256" key="4">
    <source>
        <dbReference type="ARBA" id="ARBA00022729"/>
    </source>
</evidence>
<accession>A0A7G4WI22</accession>
<comment type="domain">
    <text evidence="5">The RxLR-dEER motif acts to carry the protein into the host cell cytoplasm through binding to cell surface phosphatidylinositol-3-phosphate.</text>
</comment>
<proteinExistence type="inferred from homology"/>
<feature type="signal peptide" evidence="5">
    <location>
        <begin position="1"/>
        <end position="20"/>
    </location>
</feature>
<sequence length="165" mass="18485">MRVCFILLAAAAAFFIGSSATEVSNEAELARMVSSEIVVASRFLRRHRTAAAAVADDDDEEEEEDSEERVLDVTAVTKIDDLLNIQKLDDALSGDLVKQQGLFRTLLEAPKDILITALNKIALGEDGLKKYQALFNKWNEYKRWFKPRKGIMRKGYGFPVSYKGP</sequence>
<evidence type="ECO:0000313" key="6">
    <source>
        <dbReference type="EMBL" id="QMU24857.1"/>
    </source>
</evidence>
<evidence type="ECO:0000256" key="5">
    <source>
        <dbReference type="RuleBase" id="RU367124"/>
    </source>
</evidence>
<comment type="function">
    <text evidence="5">Effector that suppresses plant defense responses during pathogen infection.</text>
</comment>
<protein>
    <recommendedName>
        <fullName evidence="5">RxLR effector protein</fullName>
    </recommendedName>
</protein>
<dbReference type="Pfam" id="PF16810">
    <property type="entry name" value="RXLR"/>
    <property type="match status" value="1"/>
</dbReference>
<keyword evidence="3 5" id="KW-0964">Secreted</keyword>
<organism evidence="6">
    <name type="scientific">Phytophthora agathidicida</name>
    <dbReference type="NCBI Taxonomy" id="1642459"/>
    <lineage>
        <taxon>Eukaryota</taxon>
        <taxon>Sar</taxon>
        <taxon>Stramenopiles</taxon>
        <taxon>Oomycota</taxon>
        <taxon>Peronosporomycetes</taxon>
        <taxon>Peronosporales</taxon>
        <taxon>Peronosporaceae</taxon>
        <taxon>Phytophthora</taxon>
    </lineage>
</organism>
<comment type="similarity">
    <text evidence="2 5">Belongs to the RxLR effector family.</text>
</comment>
<reference evidence="6" key="1">
    <citation type="journal article" date="2020" name="Mol. Plant">
        <title>Functional analysis of RXLR effectors from the New Zealand kauri dieback pathogen Phytophthora agathidicida.</title>
        <authorList>
            <person name="Guo Y."/>
            <person name="Dupont P.Y."/>
            <person name="Mesarich C.H."/>
            <person name="Yang B."/>
            <person name="McDougal R.L."/>
            <person name="Panda P."/>
            <person name="Dijkwel P."/>
            <person name="Studholme D.J."/>
            <person name="Sambles C."/>
            <person name="Win J."/>
            <person name="Wang Y."/>
            <person name="Williams N.M."/>
            <person name="Bradshaw R.E."/>
        </authorList>
    </citation>
    <scope>NUCLEOTIDE SEQUENCE</scope>
    <source>
        <strain evidence="6">3770</strain>
    </source>
</reference>
<keyword evidence="4 5" id="KW-0732">Signal</keyword>
<dbReference type="AlphaFoldDB" id="A0A7G4WI22"/>
<name>A0A7G4WI22_9STRA</name>
<dbReference type="InterPro" id="IPR031825">
    <property type="entry name" value="RXLR"/>
</dbReference>